<dbReference type="Proteomes" id="UP000309038">
    <property type="component" value="Unassembled WGS sequence"/>
</dbReference>
<feature type="region of interest" description="Disordered" evidence="1">
    <location>
        <begin position="926"/>
        <end position="1178"/>
    </location>
</feature>
<feature type="compositionally biased region" description="Basic and acidic residues" evidence="1">
    <location>
        <begin position="937"/>
        <end position="961"/>
    </location>
</feature>
<accession>A0A4S4K970</accession>
<feature type="compositionally biased region" description="Basic residues" evidence="1">
    <location>
        <begin position="577"/>
        <end position="587"/>
    </location>
</feature>
<name>A0A4S4K970_9APHY</name>
<feature type="compositionally biased region" description="Polar residues" evidence="1">
    <location>
        <begin position="1109"/>
        <end position="1121"/>
    </location>
</feature>
<feature type="compositionally biased region" description="Basic and acidic residues" evidence="1">
    <location>
        <begin position="1065"/>
        <end position="1083"/>
    </location>
</feature>
<evidence type="ECO:0000313" key="3">
    <source>
        <dbReference type="Proteomes" id="UP000309038"/>
    </source>
</evidence>
<dbReference type="AlphaFoldDB" id="A0A4S4K970"/>
<feature type="compositionally biased region" description="Basic and acidic residues" evidence="1">
    <location>
        <begin position="1162"/>
        <end position="1176"/>
    </location>
</feature>
<feature type="region of interest" description="Disordered" evidence="1">
    <location>
        <begin position="1"/>
        <end position="45"/>
    </location>
</feature>
<gene>
    <name evidence="2" type="ORF">EW026_g7069</name>
</gene>
<feature type="compositionally biased region" description="Basic and acidic residues" evidence="1">
    <location>
        <begin position="1024"/>
        <end position="1044"/>
    </location>
</feature>
<reference evidence="2 3" key="1">
    <citation type="submission" date="2019-02" db="EMBL/GenBank/DDBJ databases">
        <title>Genome sequencing of the rare red list fungi Phlebia centrifuga.</title>
        <authorList>
            <person name="Buettner E."/>
            <person name="Kellner H."/>
        </authorList>
    </citation>
    <scope>NUCLEOTIDE SEQUENCE [LARGE SCALE GENOMIC DNA]</scope>
    <source>
        <strain evidence="2 3">DSM 108282</strain>
    </source>
</reference>
<comment type="caution">
    <text evidence="2">The sequence shown here is derived from an EMBL/GenBank/DDBJ whole genome shotgun (WGS) entry which is preliminary data.</text>
</comment>
<organism evidence="2 3">
    <name type="scientific">Hermanssonia centrifuga</name>
    <dbReference type="NCBI Taxonomy" id="98765"/>
    <lineage>
        <taxon>Eukaryota</taxon>
        <taxon>Fungi</taxon>
        <taxon>Dikarya</taxon>
        <taxon>Basidiomycota</taxon>
        <taxon>Agaricomycotina</taxon>
        <taxon>Agaricomycetes</taxon>
        <taxon>Polyporales</taxon>
        <taxon>Meruliaceae</taxon>
        <taxon>Hermanssonia</taxon>
    </lineage>
</organism>
<feature type="region of interest" description="Disordered" evidence="1">
    <location>
        <begin position="560"/>
        <end position="588"/>
    </location>
</feature>
<feature type="compositionally biased region" description="Acidic residues" evidence="1">
    <location>
        <begin position="985"/>
        <end position="1023"/>
    </location>
</feature>
<keyword evidence="3" id="KW-1185">Reference proteome</keyword>
<proteinExistence type="predicted"/>
<feature type="compositionally biased region" description="Basic and acidic residues" evidence="1">
    <location>
        <begin position="968"/>
        <end position="981"/>
    </location>
</feature>
<feature type="region of interest" description="Disordered" evidence="1">
    <location>
        <begin position="405"/>
        <end position="426"/>
    </location>
</feature>
<evidence type="ECO:0000313" key="2">
    <source>
        <dbReference type="EMBL" id="THG94393.1"/>
    </source>
</evidence>
<feature type="compositionally biased region" description="Basic and acidic residues" evidence="1">
    <location>
        <begin position="35"/>
        <end position="45"/>
    </location>
</feature>
<protein>
    <submittedName>
        <fullName evidence="2">Uncharacterized protein</fullName>
    </submittedName>
</protein>
<evidence type="ECO:0000256" key="1">
    <source>
        <dbReference type="SAM" id="MobiDB-lite"/>
    </source>
</evidence>
<feature type="compositionally biased region" description="Acidic residues" evidence="1">
    <location>
        <begin position="1150"/>
        <end position="1161"/>
    </location>
</feature>
<sequence>MQDVQETTVEPETDPHRKKKTKGNKDIGRISADVNETHEDVEKTRRNELEREKKAAFLGFVRVDLLEEGKFTFGRWNDRNVEQDMVTKLAASFERGTIQRYEERNALMIPVATEKIIKEKIIKTLDNEKILPMLSDIFVEGHAPAVVRPCGGQHRTRALKFVHEHNLKLVSKLALQVEELNNELTALVKVQESGSAVDGEGWQWDSDEGGRLEGNIRQKKRDIKLGGLWLAAVYDIESGLLLMSKNDSNFVFMETKDEWMFGHLRSVHSLWAAMKYAPLVAAEVQKERGGAFAEVVESEVGMKNYEKQIKHGQEQAKSRGVTAQHLLKMPHTREMLMRLLGYGPYFRQLKDWMTTLWMSRNMFNVSGGFISVIVKSMMTVMDAIVVPLPYMELKRVQANLSRVEKRFSESQNNRKEKEKKKGQERKMNQMANIREGAITLKAVPEFRLWTPELLEKLDTLVTETLSAHGQKDISAGMLKALEDKQYGINKSQREEAQNKFTWTYFSKAHKGFTTMCLELMIELLVHDGFYLPNVMGFDEKQAEYEEGFVERVVRRKLRNMSEKEREKEESRVEAAGKKGKGKSKAIKSKADEVAKDTAAAAAAGIKDHLTAKEQEAPKLVDFSMYEMVAKSAENGWEEKLDRIYGKDLADLSLHIQLRCGTAPRQKKGAQRLVIPQLTQVGLAVILSSISWEKIGSHGYAALLKPLLHAALFEMEALKTYRPALVVDGAGQRARTLLAEVLAAYTQPEFTENVNGTQTWFGWWDEAYMDLRSVKKLQGNKIHAKDGEESKKKNHNSLEDADIVKDFAAITQRETQGKTIAEIQTIVQTIERSPLTRMELNAKGKMSKEVSVAITALVRAMHMNADRHHKRAAMPGKYAQNKEYKIEPAITYDYPMKRMAAEVDRMTVGRLDMSDLYTDMWKGQAEEGVQRAAQEQKQPSKDMGAAKETDQGRNSKEKKESNPSEEESNLSKEESDSSEDKGSTSSEDEGSTSSEDEGSTSSEDEGSTSSEDEGSTSSEDQDDEVIGRLENKQDSEDSESDKGIADDEGESSGPIENQEYETAELQLRKRDTNEESDSYKEHAYKQFQVCEDGDIYRSEEDKEMEGQGGTTAENDQQMSTDEGVQDFEPYEIKAHKGKGKARQRGVVPEEIRDEDTSEEEVEDKTPSKPKPHEKSAKAEVLLSSKHLADSTTRCTIRNNSFHKIFTVAQC</sequence>
<feature type="compositionally biased region" description="Polar residues" evidence="1">
    <location>
        <begin position="1"/>
        <end position="10"/>
    </location>
</feature>
<feature type="compositionally biased region" description="Basic and acidic residues" evidence="1">
    <location>
        <begin position="560"/>
        <end position="576"/>
    </location>
</feature>
<dbReference type="EMBL" id="SGPJ01000454">
    <property type="protein sequence ID" value="THG94393.1"/>
    <property type="molecule type" value="Genomic_DNA"/>
</dbReference>